<keyword evidence="6 9" id="KW-0732">Signal</keyword>
<keyword evidence="8" id="KW-1015">Disulfide bond</keyword>
<comment type="subcellular location">
    <subcellularLocation>
        <location evidence="1">Secreted</location>
    </subcellularLocation>
</comment>
<feature type="signal peptide" evidence="9">
    <location>
        <begin position="1"/>
        <end position="25"/>
    </location>
</feature>
<proteinExistence type="inferred from homology"/>
<keyword evidence="7" id="KW-0611">Plant defense</keyword>
<evidence type="ECO:0000256" key="1">
    <source>
        <dbReference type="ARBA" id="ARBA00004613"/>
    </source>
</evidence>
<dbReference type="Proteomes" id="UP000434276">
    <property type="component" value="Unassembled WGS sequence"/>
</dbReference>
<dbReference type="EMBL" id="CACSHJ010000088">
    <property type="protein sequence ID" value="CAA0372849.1"/>
    <property type="molecule type" value="Genomic_DNA"/>
</dbReference>
<dbReference type="EMBL" id="LUHQ01000002">
    <property type="protein sequence ID" value="OAP09597.1"/>
    <property type="molecule type" value="Genomic_DNA"/>
</dbReference>
<evidence type="ECO:0000313" key="15">
    <source>
        <dbReference type="Proteomes" id="UP000434276"/>
    </source>
</evidence>
<evidence type="ECO:0000256" key="5">
    <source>
        <dbReference type="ARBA" id="ARBA00022577"/>
    </source>
</evidence>
<comment type="similarity">
    <text evidence="2">Belongs to the DEFL family.</text>
</comment>
<evidence type="ECO:0000256" key="2">
    <source>
        <dbReference type="ARBA" id="ARBA00006722"/>
    </source>
</evidence>
<sequence>MMKKLIQLSFTVMIIFTILVLGVVANEGLGKPKKQCNEILKQSNCVAAECDSMCVKKRGKGAGYCSPSKKCYCYYHCP</sequence>
<dbReference type="KEGG" id="ath:AT2G28355"/>
<feature type="chain" id="PRO_5038213927" evidence="9">
    <location>
        <begin position="26"/>
        <end position="78"/>
    </location>
</feature>
<keyword evidence="5" id="KW-0295">Fungicide</keyword>
<dbReference type="GO" id="GO:0005576">
    <property type="term" value="C:extracellular region"/>
    <property type="evidence" value="ECO:0007669"/>
    <property type="project" value="UniProtKB-SubCell"/>
</dbReference>
<dbReference type="Proteomes" id="UP000078284">
    <property type="component" value="Chromosome 2"/>
</dbReference>
<dbReference type="InterPro" id="IPR010851">
    <property type="entry name" value="DEFL"/>
</dbReference>
<evidence type="ECO:0000256" key="9">
    <source>
        <dbReference type="SAM" id="SignalP"/>
    </source>
</evidence>
<accession>A0A5S9X1Z1</accession>
<evidence type="ECO:0000313" key="10">
    <source>
        <dbReference type="EMBL" id="CAA0372849.1"/>
    </source>
</evidence>
<evidence type="ECO:0000256" key="4">
    <source>
        <dbReference type="ARBA" id="ARBA00022529"/>
    </source>
</evidence>
<dbReference type="Pfam" id="PF07333">
    <property type="entry name" value="SLR1-BP"/>
    <property type="match status" value="1"/>
</dbReference>
<evidence type="ECO:0000313" key="13">
    <source>
        <dbReference type="Proteomes" id="UP000078284"/>
    </source>
</evidence>
<reference evidence="10 15" key="3">
    <citation type="submission" date="2019-12" db="EMBL/GenBank/DDBJ databases">
        <authorList>
            <person name="Jiao W.-B."/>
            <person name="Schneeberger K."/>
        </authorList>
    </citation>
    <scope>NUCLEOTIDE SEQUENCE [LARGE SCALE GENOMIC DNA]</scope>
    <source>
        <strain evidence="14">cv. An-1</strain>
        <strain evidence="15">cv. C24</strain>
    </source>
</reference>
<evidence type="ECO:0000313" key="12">
    <source>
        <dbReference type="EMBL" id="VYS53777.1"/>
    </source>
</evidence>
<evidence type="ECO:0000313" key="11">
    <source>
        <dbReference type="EMBL" id="OAP09597.1"/>
    </source>
</evidence>
<dbReference type="GO" id="GO:0031640">
    <property type="term" value="P:killing of cells of another organism"/>
    <property type="evidence" value="ECO:0007669"/>
    <property type="project" value="UniProtKB-KW"/>
</dbReference>
<evidence type="ECO:0000313" key="14">
    <source>
        <dbReference type="Proteomes" id="UP000426265"/>
    </source>
</evidence>
<name>A0A178VT26_ARATH</name>
<reference evidence="13" key="1">
    <citation type="journal article" date="2016" name="Proc. Natl. Acad. Sci. U.S.A.">
        <title>Chromosome-level assembly of Arabidopsis thaliana Ler reveals the extent of translocation and inversion polymorphisms.</title>
        <authorList>
            <person name="Zapata L."/>
            <person name="Ding J."/>
            <person name="Willing E.M."/>
            <person name="Hartwig B."/>
            <person name="Bezdan D."/>
            <person name="Jiao W.B."/>
            <person name="Patel V."/>
            <person name="Velikkakam James G."/>
            <person name="Koornneef M."/>
            <person name="Ossowski S."/>
            <person name="Schneeberger K."/>
        </authorList>
    </citation>
    <scope>NUCLEOTIDE SEQUENCE [LARGE SCALE GENOMIC DNA]</scope>
    <source>
        <strain evidence="13">cv. Landsberg erecta</strain>
    </source>
</reference>
<dbReference type="PANTHER" id="PTHR34783">
    <property type="entry name" value="DEFENSIN-LIKE PROTEIN 144-RELATED"/>
    <property type="match status" value="1"/>
</dbReference>
<gene>
    <name evidence="11" type="ordered locus">AXX17_At2g24390</name>
    <name evidence="12" type="ORF">AN1_LOCUS9235</name>
    <name evidence="10" type="ORF">C24_LOCUS9085</name>
</gene>
<protein>
    <submittedName>
        <fullName evidence="11">LCR5</fullName>
    </submittedName>
</protein>
<dbReference type="ExpressionAtlas" id="A0A178VT26">
    <property type="expression patterns" value="baseline and differential"/>
</dbReference>
<evidence type="ECO:0000256" key="8">
    <source>
        <dbReference type="ARBA" id="ARBA00023157"/>
    </source>
</evidence>
<evidence type="ECO:0000256" key="3">
    <source>
        <dbReference type="ARBA" id="ARBA00022525"/>
    </source>
</evidence>
<reference evidence="11" key="2">
    <citation type="submission" date="2016-03" db="EMBL/GenBank/DDBJ databases">
        <title>Full-length assembly of Arabidopsis thaliana Ler reveals the complement of translocations and inversions.</title>
        <authorList>
            <person name="Zapata L."/>
            <person name="Schneeberger K."/>
            <person name="Ossowski S."/>
        </authorList>
    </citation>
    <scope>NUCLEOTIDE SEQUENCE [LARGE SCALE GENOMIC DNA]</scope>
    <source>
        <tissue evidence="11">Leaf</tissue>
    </source>
</reference>
<accession>A0A178VT26</accession>
<evidence type="ECO:0000256" key="7">
    <source>
        <dbReference type="ARBA" id="ARBA00022821"/>
    </source>
</evidence>
<keyword evidence="3" id="KW-0964">Secreted</keyword>
<dbReference type="GO" id="GO:0050832">
    <property type="term" value="P:defense response to fungus"/>
    <property type="evidence" value="ECO:0007669"/>
    <property type="project" value="UniProtKB-KW"/>
</dbReference>
<dbReference type="SMR" id="A0A178VT26"/>
<dbReference type="AlphaFoldDB" id="A0A178VT26"/>
<organism evidence="11 13">
    <name type="scientific">Arabidopsis thaliana</name>
    <name type="common">Mouse-ear cress</name>
    <dbReference type="NCBI Taxonomy" id="3702"/>
    <lineage>
        <taxon>Eukaryota</taxon>
        <taxon>Viridiplantae</taxon>
        <taxon>Streptophyta</taxon>
        <taxon>Embryophyta</taxon>
        <taxon>Tracheophyta</taxon>
        <taxon>Spermatophyta</taxon>
        <taxon>Magnoliopsida</taxon>
        <taxon>eudicotyledons</taxon>
        <taxon>Gunneridae</taxon>
        <taxon>Pentapetalae</taxon>
        <taxon>rosids</taxon>
        <taxon>malvids</taxon>
        <taxon>Brassicales</taxon>
        <taxon>Brassicaceae</taxon>
        <taxon>Camelineae</taxon>
        <taxon>Arabidopsis</taxon>
    </lineage>
</organism>
<evidence type="ECO:0000256" key="6">
    <source>
        <dbReference type="ARBA" id="ARBA00022729"/>
    </source>
</evidence>
<dbReference type="EMBL" id="CACRSJ010000105">
    <property type="protein sequence ID" value="VYS53777.1"/>
    <property type="molecule type" value="Genomic_DNA"/>
</dbReference>
<keyword evidence="4" id="KW-0929">Antimicrobial</keyword>
<dbReference type="OrthoDB" id="1095584at2759"/>
<dbReference type="OMA" id="ECDSMCV"/>
<dbReference type="PANTHER" id="PTHR34783:SF1">
    <property type="entry name" value="DEFENSIN-LIKE PROTEIN 144-RELATED"/>
    <property type="match status" value="1"/>
</dbReference>
<dbReference type="Proteomes" id="UP000426265">
    <property type="component" value="Unassembled WGS sequence"/>
</dbReference>